<protein>
    <submittedName>
        <fullName evidence="1">Uncharacterized protein</fullName>
    </submittedName>
</protein>
<proteinExistence type="predicted"/>
<dbReference type="RefSeq" id="XP_018281121.1">
    <property type="nucleotide sequence ID" value="XM_018419888.1"/>
</dbReference>
<dbReference type="Proteomes" id="UP000053611">
    <property type="component" value="Unassembled WGS sequence"/>
</dbReference>
<reference evidence="1 2" key="1">
    <citation type="submission" date="2015-03" db="EMBL/GenBank/DDBJ databases">
        <title>Genomics and transcriptomics of the oil-accumulating basidiomycete yeast T. oleaginosus allow insights into substrate utilization and the diverse evolutionary trajectories of mating systems in fungi.</title>
        <authorList>
            <consortium name="DOE Joint Genome Institute"/>
            <person name="Kourist R."/>
            <person name="Kracht O."/>
            <person name="Bracharz F."/>
            <person name="Lipzen A."/>
            <person name="Nolan M."/>
            <person name="Ohm R."/>
            <person name="Grigoriev I."/>
            <person name="Sun S."/>
            <person name="Heitman J."/>
            <person name="Bruck T."/>
            <person name="Nowrousian M."/>
        </authorList>
    </citation>
    <scope>NUCLEOTIDE SEQUENCE [LARGE SCALE GENOMIC DNA]</scope>
    <source>
        <strain evidence="1 2">IBC0246</strain>
    </source>
</reference>
<name>A0A0J0XU89_9TREE</name>
<dbReference type="AlphaFoldDB" id="A0A0J0XU89"/>
<keyword evidence="2" id="KW-1185">Reference proteome</keyword>
<sequence length="97" mass="10437">MDSWRLWDWVLPKVARRTARHCTQDTASEGAGVRGTQLTCAQESVCIAQLRLDGTGATGSPPLCLVKRHGARNAGSFAGVASECEPTERSSPPIDWV</sequence>
<dbReference type="GeneID" id="28980491"/>
<accession>A0A0J0XU89</accession>
<evidence type="ECO:0000313" key="2">
    <source>
        <dbReference type="Proteomes" id="UP000053611"/>
    </source>
</evidence>
<gene>
    <name evidence="1" type="ORF">CC85DRAFT_200784</name>
</gene>
<dbReference type="EMBL" id="KQ087185">
    <property type="protein sequence ID" value="KLT44630.1"/>
    <property type="molecule type" value="Genomic_DNA"/>
</dbReference>
<evidence type="ECO:0000313" key="1">
    <source>
        <dbReference type="EMBL" id="KLT44630.1"/>
    </source>
</evidence>
<organism evidence="1 2">
    <name type="scientific">Cutaneotrichosporon oleaginosum</name>
    <dbReference type="NCBI Taxonomy" id="879819"/>
    <lineage>
        <taxon>Eukaryota</taxon>
        <taxon>Fungi</taxon>
        <taxon>Dikarya</taxon>
        <taxon>Basidiomycota</taxon>
        <taxon>Agaricomycotina</taxon>
        <taxon>Tremellomycetes</taxon>
        <taxon>Trichosporonales</taxon>
        <taxon>Trichosporonaceae</taxon>
        <taxon>Cutaneotrichosporon</taxon>
    </lineage>
</organism>